<protein>
    <recommendedName>
        <fullName evidence="3">DUF3298 domain-containing protein</fullName>
    </recommendedName>
</protein>
<reference evidence="1 2" key="1">
    <citation type="submission" date="2016-08" db="EMBL/GenBank/DDBJ databases">
        <title>Hymenobacter coccineus sp. nov., Hymenobacter lapidarius sp. nov. and Hymenobacter glacialis sp. nov., isolated from Antarctic soil.</title>
        <authorList>
            <person name="Sedlacek I."/>
            <person name="Kralova S."/>
            <person name="Kyrova K."/>
            <person name="Maslanova I."/>
            <person name="Stankova E."/>
            <person name="Vrbovska V."/>
            <person name="Nemec M."/>
            <person name="Bartak M."/>
            <person name="Svec P."/>
            <person name="Busse H.-J."/>
            <person name="Pantucek R."/>
        </authorList>
    </citation>
    <scope>NUCLEOTIDE SEQUENCE [LARGE SCALE GENOMIC DNA]</scope>
    <source>
        <strain evidence="1 2">CCM 8648</strain>
    </source>
</reference>
<comment type="caution">
    <text evidence="1">The sequence shown here is derived from an EMBL/GenBank/DDBJ whole genome shotgun (WGS) entry which is preliminary data.</text>
</comment>
<evidence type="ECO:0000313" key="1">
    <source>
        <dbReference type="EMBL" id="OGX88898.1"/>
    </source>
</evidence>
<dbReference type="STRING" id="1908236.BEN48_08095"/>
<dbReference type="Proteomes" id="UP000177791">
    <property type="component" value="Unassembled WGS sequence"/>
</dbReference>
<dbReference type="EMBL" id="MDZC01000010">
    <property type="protein sequence ID" value="OGX88898.1"/>
    <property type="molecule type" value="Genomic_DNA"/>
</dbReference>
<name>A0A1G1TDE3_9BACT</name>
<organism evidence="1 2">
    <name type="scientific">Hymenobacter glacialis</name>
    <dbReference type="NCBI Taxonomy" id="1908236"/>
    <lineage>
        <taxon>Bacteria</taxon>
        <taxon>Pseudomonadati</taxon>
        <taxon>Bacteroidota</taxon>
        <taxon>Cytophagia</taxon>
        <taxon>Cytophagales</taxon>
        <taxon>Hymenobacteraceae</taxon>
        <taxon>Hymenobacter</taxon>
    </lineage>
</organism>
<dbReference type="AlphaFoldDB" id="A0A1G1TDE3"/>
<accession>A0A1G1TDE3</accession>
<keyword evidence="2" id="KW-1185">Reference proteome</keyword>
<evidence type="ECO:0000313" key="2">
    <source>
        <dbReference type="Proteomes" id="UP000177791"/>
    </source>
</evidence>
<sequence>MLVAMPGAAQPGPGLQAQVVALSGKGKGATFKLPQVALENRAVAELINRQLLRRIIAPNVDSPIDTMGTPAQQIRRAAALDCCFSGTNYTVLLNQGALLSLELTFEYHGTYYYERTDHITFDLNTGQVLALADVIADAPKTLSSRLRSAISRRISEELARATAEYGDSATVADLKQRFGWNAKTRQVVFARDARPAGAPEPSLTEFALSPHAVLLYYRVGLPPGLLNFTPNETYAFPWSGLRPRGPAQQLVPPVTAAPKR</sequence>
<evidence type="ECO:0008006" key="3">
    <source>
        <dbReference type="Google" id="ProtNLM"/>
    </source>
</evidence>
<proteinExistence type="predicted"/>
<gene>
    <name evidence="1" type="ORF">BEN48_08095</name>
</gene>